<gene>
    <name evidence="2" type="ORF">CVP05_00545</name>
</gene>
<comment type="caution">
    <text evidence="2">The sequence shown here is derived from an EMBL/GenBank/DDBJ whole genome shotgun (WGS) entry which is preliminary data.</text>
</comment>
<feature type="transmembrane region" description="Helical" evidence="1">
    <location>
        <begin position="23"/>
        <end position="42"/>
    </location>
</feature>
<dbReference type="AlphaFoldDB" id="A0A2M8S5A9"/>
<dbReference type="Gene3D" id="3.30.1890.10">
    <property type="entry name" value="FepE-like"/>
    <property type="match status" value="1"/>
</dbReference>
<evidence type="ECO:0000313" key="3">
    <source>
        <dbReference type="Proteomes" id="UP000229329"/>
    </source>
</evidence>
<accession>A0A2M8S5A9</accession>
<feature type="transmembrane region" description="Helical" evidence="1">
    <location>
        <begin position="240"/>
        <end position="263"/>
    </location>
</feature>
<dbReference type="EMBL" id="PHHA01000002">
    <property type="protein sequence ID" value="PJG86335.1"/>
    <property type="molecule type" value="Genomic_DNA"/>
</dbReference>
<evidence type="ECO:0000313" key="2">
    <source>
        <dbReference type="EMBL" id="PJG86335.1"/>
    </source>
</evidence>
<evidence type="ECO:0000256" key="1">
    <source>
        <dbReference type="SAM" id="Phobius"/>
    </source>
</evidence>
<sequence length="266" mass="29999">MSEIESNENIQTKAKAPWGMRSLFIVLFILLGGIVGGGFGYLHPNKGMTEAKIEAPRIADLNNYFSLFSTYRLVNDDAKMSDEAVSEFVYQEFLKQLNSSELLKNYLREHDFIEVLTKVTGNSTDQEVQNVSALFHVETHANVTTIYLKNLTNNISVSEDMIKGLLRAAGEQTKTLLYADLIGKWRNLFQQVKNAADNNLGDLWKGKLQMMMSVQPLDDQLSAYRIVEGPTFLQPAMPNMLYWGAIGSCLGLVLGFLLSLIFVRRW</sequence>
<dbReference type="RefSeq" id="WP_100287611.1">
    <property type="nucleotide sequence ID" value="NZ_PHHA01000002.1"/>
</dbReference>
<keyword evidence="1" id="KW-0472">Membrane</keyword>
<dbReference type="OrthoDB" id="9775724at2"/>
<protein>
    <recommendedName>
        <fullName evidence="4">Lipopolysaccharide biosynthesis protein WzzE</fullName>
    </recommendedName>
</protein>
<dbReference type="SUPFAM" id="SSF160355">
    <property type="entry name" value="Bacterial polysaccharide co-polymerase-like"/>
    <property type="match status" value="1"/>
</dbReference>
<keyword evidence="1" id="KW-1133">Transmembrane helix</keyword>
<proteinExistence type="predicted"/>
<keyword evidence="1" id="KW-0812">Transmembrane</keyword>
<organism evidence="2 3">
    <name type="scientific">Conservatibacter flavescens</name>
    <dbReference type="NCBI Taxonomy" id="28161"/>
    <lineage>
        <taxon>Bacteria</taxon>
        <taxon>Pseudomonadati</taxon>
        <taxon>Pseudomonadota</taxon>
        <taxon>Gammaproteobacteria</taxon>
        <taxon>Pasteurellales</taxon>
        <taxon>Pasteurellaceae</taxon>
        <taxon>Conservatibacter</taxon>
    </lineage>
</organism>
<keyword evidence="3" id="KW-1185">Reference proteome</keyword>
<evidence type="ECO:0008006" key="4">
    <source>
        <dbReference type="Google" id="ProtNLM"/>
    </source>
</evidence>
<dbReference type="Proteomes" id="UP000229329">
    <property type="component" value="Unassembled WGS sequence"/>
</dbReference>
<reference evidence="2 3" key="1">
    <citation type="submission" date="2017-11" db="EMBL/GenBank/DDBJ databases">
        <title>Reclassification of Bisgaard taxon 7 as Conservatibacter flavescens gen. nov., sp. nov.</title>
        <authorList>
            <person name="Christensen H."/>
        </authorList>
    </citation>
    <scope>NUCLEOTIDE SEQUENCE [LARGE SCALE GENOMIC DNA]</scope>
    <source>
        <strain evidence="2 3">7_4</strain>
    </source>
</reference>
<name>A0A2M8S5A9_9PAST</name>